<gene>
    <name evidence="1" type="ORF">KS419_14265</name>
</gene>
<comment type="caution">
    <text evidence="1">The sequence shown here is derived from an EMBL/GenBank/DDBJ whole genome shotgun (WGS) entry which is preliminary data.</text>
</comment>
<reference evidence="1 2" key="1">
    <citation type="submission" date="2021-06" db="EMBL/GenBank/DDBJ databases">
        <title>Bacillus sp. RD4P76, an endophyte from a halophyte.</title>
        <authorList>
            <person name="Sun J.-Q."/>
        </authorList>
    </citation>
    <scope>NUCLEOTIDE SEQUENCE [LARGE SCALE GENOMIC DNA]</scope>
    <source>
        <strain evidence="1 2">CGMCC 1.15917</strain>
    </source>
</reference>
<proteinExistence type="predicted"/>
<evidence type="ECO:0000313" key="1">
    <source>
        <dbReference type="EMBL" id="MBU9712891.1"/>
    </source>
</evidence>
<organism evidence="1 2">
    <name type="scientific">Evansella tamaricis</name>
    <dbReference type="NCBI Taxonomy" id="2069301"/>
    <lineage>
        <taxon>Bacteria</taxon>
        <taxon>Bacillati</taxon>
        <taxon>Bacillota</taxon>
        <taxon>Bacilli</taxon>
        <taxon>Bacillales</taxon>
        <taxon>Bacillaceae</taxon>
        <taxon>Evansella</taxon>
    </lineage>
</organism>
<dbReference type="RefSeq" id="WP_217067068.1">
    <property type="nucleotide sequence ID" value="NZ_JAHQCS010000114.1"/>
</dbReference>
<protein>
    <submittedName>
        <fullName evidence="1">Uncharacterized protein</fullName>
    </submittedName>
</protein>
<accession>A0ABS6JGS9</accession>
<evidence type="ECO:0000313" key="2">
    <source>
        <dbReference type="Proteomes" id="UP000784880"/>
    </source>
</evidence>
<dbReference type="EMBL" id="JAHQCS010000114">
    <property type="protein sequence ID" value="MBU9712891.1"/>
    <property type="molecule type" value="Genomic_DNA"/>
</dbReference>
<sequence>MGRLDEESSQKNKPPKHFVEKFKDSAAEATRNNMAYLQHAVGKPLVEALKGLRDYYSMGSKE</sequence>
<keyword evidence="2" id="KW-1185">Reference proteome</keyword>
<dbReference type="Proteomes" id="UP000784880">
    <property type="component" value="Unassembled WGS sequence"/>
</dbReference>
<name>A0ABS6JGS9_9BACI</name>